<dbReference type="Pfam" id="PF08245">
    <property type="entry name" value="Mur_ligase_M"/>
    <property type="match status" value="1"/>
</dbReference>
<dbReference type="InterPro" id="IPR050061">
    <property type="entry name" value="MurCDEF_pg_biosynth"/>
</dbReference>
<dbReference type="HAMAP" id="MF_00046">
    <property type="entry name" value="MurC"/>
    <property type="match status" value="1"/>
</dbReference>
<comment type="caution">
    <text evidence="18">The sequence shown here is derived from an EMBL/GenBank/DDBJ whole genome shotgun (WGS) entry which is preliminary data.</text>
</comment>
<keyword evidence="19" id="KW-1185">Reference proteome</keyword>
<evidence type="ECO:0000256" key="2">
    <source>
        <dbReference type="ARBA" id="ARBA00004752"/>
    </source>
</evidence>
<evidence type="ECO:0000256" key="12">
    <source>
        <dbReference type="ARBA" id="ARBA00023316"/>
    </source>
</evidence>
<dbReference type="SUPFAM" id="SSF53244">
    <property type="entry name" value="MurD-like peptide ligases, peptide-binding domain"/>
    <property type="match status" value="1"/>
</dbReference>
<organism evidence="18 19">
    <name type="scientific">Carnobacterium antarcticum</name>
    <dbReference type="NCBI Taxonomy" id="2126436"/>
    <lineage>
        <taxon>Bacteria</taxon>
        <taxon>Bacillati</taxon>
        <taxon>Bacillota</taxon>
        <taxon>Bacilli</taxon>
        <taxon>Lactobacillales</taxon>
        <taxon>Carnobacteriaceae</taxon>
        <taxon>Carnobacterium</taxon>
    </lineage>
</organism>
<evidence type="ECO:0000313" key="18">
    <source>
        <dbReference type="EMBL" id="MFD1800258.1"/>
    </source>
</evidence>
<keyword evidence="6 14" id="KW-0132">Cell division</keyword>
<feature type="domain" description="Mur ligase central" evidence="17">
    <location>
        <begin position="109"/>
        <end position="277"/>
    </location>
</feature>
<dbReference type="SUPFAM" id="SSF51984">
    <property type="entry name" value="MurCD N-terminal domain"/>
    <property type="match status" value="1"/>
</dbReference>
<evidence type="ECO:0000313" key="19">
    <source>
        <dbReference type="Proteomes" id="UP001597285"/>
    </source>
</evidence>
<dbReference type="InterPro" id="IPR000713">
    <property type="entry name" value="Mur_ligase_N"/>
</dbReference>
<keyword evidence="7 14" id="KW-0547">Nucleotide-binding</keyword>
<keyword evidence="11 14" id="KW-0131">Cell cycle</keyword>
<evidence type="ECO:0000256" key="10">
    <source>
        <dbReference type="ARBA" id="ARBA00022984"/>
    </source>
</evidence>
<evidence type="ECO:0000259" key="17">
    <source>
        <dbReference type="Pfam" id="PF08245"/>
    </source>
</evidence>
<evidence type="ECO:0000256" key="7">
    <source>
        <dbReference type="ARBA" id="ARBA00022741"/>
    </source>
</evidence>
<evidence type="ECO:0000256" key="11">
    <source>
        <dbReference type="ARBA" id="ARBA00023306"/>
    </source>
</evidence>
<proteinExistence type="inferred from homology"/>
<feature type="domain" description="Mur ligase N-terminal catalytic" evidence="15">
    <location>
        <begin position="7"/>
        <end position="104"/>
    </location>
</feature>
<dbReference type="InterPro" id="IPR005758">
    <property type="entry name" value="UDP-N-AcMur_Ala_ligase_MurC"/>
</dbReference>
<comment type="pathway">
    <text evidence="2 14">Cell wall biogenesis; peptidoglycan biosynthesis.</text>
</comment>
<sequence>MNNETIYHFVGIKGSGMSALALILHDKGFKVQGSDVDKYFFTQKNIEEAGIPILAFDKKNIRNGLTIIAGNAFPDSHEEIVAAKELGLSVIRYQDFLGDLLKHYTSITITGSHGKTSTTGLLAHVMSTIVDTSYLIGDGTGHGVPDADFFVLEACEYRRHFLAYHPDYAIITNIDYDHPDYFTSLEDVVDAFSVMAQQVQKAIIACGDDEQLVKLHANVPVVYYGFGDHNDFQAKNLSRSITGSSFDVYIRNEFYGHFVIPTYGKHNILNALAVIAICHYENIDKDKVAANLRTFAGVKRRFSEKLMADMVIIDDYAHHPSEIRATIDAARQKYPDKEIIAIFQPHTFTRTVAMLSEFAEALNLADSVYLCDIFGSAREQQGDVTIEDLAEKIDTGALILKEENMSPLLEHHDAVAIFMGAGDVQKFELAYETLLSRSTLSK</sequence>
<comment type="similarity">
    <text evidence="14">Belongs to the MurCDEF family.</text>
</comment>
<dbReference type="EMBL" id="JBHUFF010000018">
    <property type="protein sequence ID" value="MFD1800258.1"/>
    <property type="molecule type" value="Genomic_DNA"/>
</dbReference>
<keyword evidence="5 14" id="KW-0436">Ligase</keyword>
<dbReference type="EC" id="6.3.2.8" evidence="3 14"/>
<keyword evidence="9 14" id="KW-0133">Cell shape</keyword>
<dbReference type="Gene3D" id="3.90.190.20">
    <property type="entry name" value="Mur ligase, C-terminal domain"/>
    <property type="match status" value="1"/>
</dbReference>
<keyword evidence="12 14" id="KW-0961">Cell wall biogenesis/degradation</keyword>
<evidence type="ECO:0000256" key="6">
    <source>
        <dbReference type="ARBA" id="ARBA00022618"/>
    </source>
</evidence>
<dbReference type="Pfam" id="PF02875">
    <property type="entry name" value="Mur_ligase_C"/>
    <property type="match status" value="1"/>
</dbReference>
<feature type="domain" description="Mur ligase C-terminal" evidence="16">
    <location>
        <begin position="308"/>
        <end position="397"/>
    </location>
</feature>
<evidence type="ECO:0000256" key="4">
    <source>
        <dbReference type="ARBA" id="ARBA00022490"/>
    </source>
</evidence>
<keyword evidence="10 14" id="KW-0573">Peptidoglycan synthesis</keyword>
<comment type="subcellular location">
    <subcellularLocation>
        <location evidence="1 14">Cytoplasm</location>
    </subcellularLocation>
</comment>
<dbReference type="GO" id="GO:0008763">
    <property type="term" value="F:UDP-N-acetylmuramate-L-alanine ligase activity"/>
    <property type="evidence" value="ECO:0007669"/>
    <property type="project" value="UniProtKB-EC"/>
</dbReference>
<dbReference type="Proteomes" id="UP001597285">
    <property type="component" value="Unassembled WGS sequence"/>
</dbReference>
<evidence type="ECO:0000259" key="16">
    <source>
        <dbReference type="Pfam" id="PF02875"/>
    </source>
</evidence>
<dbReference type="InterPro" id="IPR036565">
    <property type="entry name" value="Mur-like_cat_sf"/>
</dbReference>
<name>A0ABW4NQ44_9LACT</name>
<reference evidence="19" key="1">
    <citation type="journal article" date="2019" name="Int. J. Syst. Evol. Microbiol.">
        <title>The Global Catalogue of Microorganisms (GCM) 10K type strain sequencing project: providing services to taxonomists for standard genome sequencing and annotation.</title>
        <authorList>
            <consortium name="The Broad Institute Genomics Platform"/>
            <consortium name="The Broad Institute Genome Sequencing Center for Infectious Disease"/>
            <person name="Wu L."/>
            <person name="Ma J."/>
        </authorList>
    </citation>
    <scope>NUCLEOTIDE SEQUENCE [LARGE SCALE GENOMIC DNA]</scope>
    <source>
        <strain evidence="19">KCTC 42143</strain>
    </source>
</reference>
<dbReference type="RefSeq" id="WP_058920167.1">
    <property type="nucleotide sequence ID" value="NZ_JBHSQC010000006.1"/>
</dbReference>
<feature type="binding site" evidence="14">
    <location>
        <begin position="111"/>
        <end position="117"/>
    </location>
    <ligand>
        <name>ATP</name>
        <dbReference type="ChEBI" id="CHEBI:30616"/>
    </ligand>
</feature>
<comment type="function">
    <text evidence="14">Cell wall formation.</text>
</comment>
<protein>
    <recommendedName>
        <fullName evidence="3 14">UDP-N-acetylmuramate--L-alanine ligase</fullName>
        <ecNumber evidence="3 14">6.3.2.8</ecNumber>
    </recommendedName>
    <alternativeName>
        <fullName evidence="14">UDP-N-acetylmuramoyl-L-alanine synthetase</fullName>
    </alternativeName>
</protein>
<evidence type="ECO:0000256" key="13">
    <source>
        <dbReference type="ARBA" id="ARBA00047833"/>
    </source>
</evidence>
<evidence type="ECO:0000256" key="8">
    <source>
        <dbReference type="ARBA" id="ARBA00022840"/>
    </source>
</evidence>
<dbReference type="InterPro" id="IPR013221">
    <property type="entry name" value="Mur_ligase_cen"/>
</dbReference>
<dbReference type="InterPro" id="IPR036615">
    <property type="entry name" value="Mur_ligase_C_dom_sf"/>
</dbReference>
<comment type="catalytic activity">
    <reaction evidence="13 14">
        <text>UDP-N-acetyl-alpha-D-muramate + L-alanine + ATP = UDP-N-acetyl-alpha-D-muramoyl-L-alanine + ADP + phosphate + H(+)</text>
        <dbReference type="Rhea" id="RHEA:23372"/>
        <dbReference type="ChEBI" id="CHEBI:15378"/>
        <dbReference type="ChEBI" id="CHEBI:30616"/>
        <dbReference type="ChEBI" id="CHEBI:43474"/>
        <dbReference type="ChEBI" id="CHEBI:57972"/>
        <dbReference type="ChEBI" id="CHEBI:70757"/>
        <dbReference type="ChEBI" id="CHEBI:83898"/>
        <dbReference type="ChEBI" id="CHEBI:456216"/>
        <dbReference type="EC" id="6.3.2.8"/>
    </reaction>
</comment>
<dbReference type="InterPro" id="IPR004101">
    <property type="entry name" value="Mur_ligase_C"/>
</dbReference>
<dbReference type="NCBIfam" id="TIGR01082">
    <property type="entry name" value="murC"/>
    <property type="match status" value="1"/>
</dbReference>
<evidence type="ECO:0000256" key="14">
    <source>
        <dbReference type="HAMAP-Rule" id="MF_00046"/>
    </source>
</evidence>
<keyword evidence="8 14" id="KW-0067">ATP-binding</keyword>
<dbReference type="Gene3D" id="3.40.1190.10">
    <property type="entry name" value="Mur-like, catalytic domain"/>
    <property type="match status" value="1"/>
</dbReference>
<gene>
    <name evidence="14 18" type="primary">murC</name>
    <name evidence="18" type="ORF">ACFSBK_10415</name>
</gene>
<dbReference type="PANTHER" id="PTHR43445:SF3">
    <property type="entry name" value="UDP-N-ACETYLMURAMATE--L-ALANINE LIGASE"/>
    <property type="match status" value="1"/>
</dbReference>
<evidence type="ECO:0000256" key="3">
    <source>
        <dbReference type="ARBA" id="ARBA00012211"/>
    </source>
</evidence>
<evidence type="ECO:0000256" key="1">
    <source>
        <dbReference type="ARBA" id="ARBA00004496"/>
    </source>
</evidence>
<evidence type="ECO:0000256" key="9">
    <source>
        <dbReference type="ARBA" id="ARBA00022960"/>
    </source>
</evidence>
<evidence type="ECO:0000259" key="15">
    <source>
        <dbReference type="Pfam" id="PF01225"/>
    </source>
</evidence>
<dbReference type="Gene3D" id="3.40.50.720">
    <property type="entry name" value="NAD(P)-binding Rossmann-like Domain"/>
    <property type="match status" value="1"/>
</dbReference>
<dbReference type="Pfam" id="PF01225">
    <property type="entry name" value="Mur_ligase"/>
    <property type="match status" value="1"/>
</dbReference>
<dbReference type="SUPFAM" id="SSF53623">
    <property type="entry name" value="MurD-like peptide ligases, catalytic domain"/>
    <property type="match status" value="1"/>
</dbReference>
<keyword evidence="4 14" id="KW-0963">Cytoplasm</keyword>
<dbReference type="PANTHER" id="PTHR43445">
    <property type="entry name" value="UDP-N-ACETYLMURAMATE--L-ALANINE LIGASE-RELATED"/>
    <property type="match status" value="1"/>
</dbReference>
<evidence type="ECO:0000256" key="5">
    <source>
        <dbReference type="ARBA" id="ARBA00022598"/>
    </source>
</evidence>
<accession>A0ABW4NQ44</accession>